<keyword evidence="4" id="KW-1185">Reference proteome</keyword>
<evidence type="ECO:0000313" key="4">
    <source>
        <dbReference type="Proteomes" id="UP000640583"/>
    </source>
</evidence>
<feature type="transmembrane region" description="Helical" evidence="1">
    <location>
        <begin position="236"/>
        <end position="253"/>
    </location>
</feature>
<dbReference type="SUPFAM" id="SSF103481">
    <property type="entry name" value="Multidrug resistance efflux transporter EmrE"/>
    <property type="match status" value="2"/>
</dbReference>
<dbReference type="InterPro" id="IPR037185">
    <property type="entry name" value="EmrE-like"/>
</dbReference>
<feature type="transmembrane region" description="Helical" evidence="1">
    <location>
        <begin position="78"/>
        <end position="102"/>
    </location>
</feature>
<dbReference type="Gene3D" id="1.10.3730.20">
    <property type="match status" value="1"/>
</dbReference>
<feature type="domain" description="EamA" evidence="2">
    <location>
        <begin position="16"/>
        <end position="149"/>
    </location>
</feature>
<protein>
    <submittedName>
        <fullName evidence="3">DMT family transporter</fullName>
    </submittedName>
</protein>
<dbReference type="EMBL" id="JADCKQ010000015">
    <property type="protein sequence ID" value="MBI1495156.1"/>
    <property type="molecule type" value="Genomic_DNA"/>
</dbReference>
<dbReference type="Proteomes" id="UP000640583">
    <property type="component" value="Unassembled WGS sequence"/>
</dbReference>
<keyword evidence="1" id="KW-0472">Membrane</keyword>
<sequence>MTQAELSQISSRSTLYGALSVLIAVLCFSVNDTTIKFLSGGYALHQIVLIRSIIGLGILLAVLMPLEGNWRLLKTNNLGLHLIRGFCVVFANMTFFIALAVLPLADAIAVFFVSPLLITAFSVVFLGEKAGIHRWGAVAVGLVGVVIMLRPGTESFNLTMTLPLFSATAYAALHVLTRKIGLAESAVTMTFYMQLTFIVTCIVIGLMLGHGRWDGQGPEIFHFLLRPWGIPPMADWWLFVLIGMASGFGGYFISQGYRLAEASVVAPLEYVAMPISVMAGLFIFGEWPDPVAWIGITLIIGAGLYVFWRETIHNVRLRRRTIQR</sequence>
<reference evidence="3" key="1">
    <citation type="submission" date="2020-10" db="EMBL/GenBank/DDBJ databases">
        <title>Paenihalocynthiibacter styelae gen. nov., sp. nov., isolated from stalked sea squirt Styela clava.</title>
        <authorList>
            <person name="Kim Y.-O."/>
            <person name="Yoon J.-H."/>
        </authorList>
    </citation>
    <scope>NUCLEOTIDE SEQUENCE</scope>
    <source>
        <strain evidence="3">MYP1-1</strain>
    </source>
</reference>
<dbReference type="AlphaFoldDB" id="A0A8J7IT60"/>
<feature type="transmembrane region" description="Helical" evidence="1">
    <location>
        <begin position="189"/>
        <end position="208"/>
    </location>
</feature>
<evidence type="ECO:0000259" key="2">
    <source>
        <dbReference type="Pfam" id="PF00892"/>
    </source>
</evidence>
<comment type="caution">
    <text evidence="3">The sequence shown here is derived from an EMBL/GenBank/DDBJ whole genome shotgun (WGS) entry which is preliminary data.</text>
</comment>
<dbReference type="PANTHER" id="PTHR22911:SF103">
    <property type="entry name" value="BLR2811 PROTEIN"/>
    <property type="match status" value="1"/>
</dbReference>
<accession>A0A8J7IT60</accession>
<dbReference type="InterPro" id="IPR000620">
    <property type="entry name" value="EamA_dom"/>
</dbReference>
<keyword evidence="1" id="KW-0812">Transmembrane</keyword>
<evidence type="ECO:0000313" key="3">
    <source>
        <dbReference type="EMBL" id="MBI1495156.1"/>
    </source>
</evidence>
<organism evidence="3 4">
    <name type="scientific">Halocynthiibacter styelae</name>
    <dbReference type="NCBI Taxonomy" id="2761955"/>
    <lineage>
        <taxon>Bacteria</taxon>
        <taxon>Pseudomonadati</taxon>
        <taxon>Pseudomonadota</taxon>
        <taxon>Alphaproteobacteria</taxon>
        <taxon>Rhodobacterales</taxon>
        <taxon>Paracoccaceae</taxon>
        <taxon>Halocynthiibacter</taxon>
    </lineage>
</organism>
<dbReference type="GO" id="GO:0016020">
    <property type="term" value="C:membrane"/>
    <property type="evidence" value="ECO:0007669"/>
    <property type="project" value="InterPro"/>
</dbReference>
<dbReference type="PANTHER" id="PTHR22911">
    <property type="entry name" value="ACYL-MALONYL CONDENSING ENZYME-RELATED"/>
    <property type="match status" value="1"/>
</dbReference>
<dbReference type="Pfam" id="PF00892">
    <property type="entry name" value="EamA"/>
    <property type="match status" value="1"/>
</dbReference>
<dbReference type="RefSeq" id="WP_228849869.1">
    <property type="nucleotide sequence ID" value="NZ_JADCKQ010000015.1"/>
</dbReference>
<feature type="transmembrane region" description="Helical" evidence="1">
    <location>
        <begin position="12"/>
        <end position="31"/>
    </location>
</feature>
<keyword evidence="1" id="KW-1133">Transmembrane helix</keyword>
<feature type="transmembrane region" description="Helical" evidence="1">
    <location>
        <begin position="43"/>
        <end position="66"/>
    </location>
</feature>
<feature type="transmembrane region" description="Helical" evidence="1">
    <location>
        <begin position="108"/>
        <end position="127"/>
    </location>
</feature>
<feature type="transmembrane region" description="Helical" evidence="1">
    <location>
        <begin position="158"/>
        <end position="177"/>
    </location>
</feature>
<feature type="transmembrane region" description="Helical" evidence="1">
    <location>
        <begin position="134"/>
        <end position="152"/>
    </location>
</feature>
<gene>
    <name evidence="3" type="ORF">H1D41_16040</name>
</gene>
<evidence type="ECO:0000256" key="1">
    <source>
        <dbReference type="SAM" id="Phobius"/>
    </source>
</evidence>
<feature type="transmembrane region" description="Helical" evidence="1">
    <location>
        <begin position="265"/>
        <end position="285"/>
    </location>
</feature>
<feature type="transmembrane region" description="Helical" evidence="1">
    <location>
        <begin position="291"/>
        <end position="308"/>
    </location>
</feature>
<name>A0A8J7IT60_9RHOB</name>
<proteinExistence type="predicted"/>